<name>A0A6A6QWM0_9PEZI</name>
<dbReference type="AlphaFoldDB" id="A0A6A6QWM0"/>
<dbReference type="EMBL" id="MU004188">
    <property type="protein sequence ID" value="KAF2496073.1"/>
    <property type="molecule type" value="Genomic_DNA"/>
</dbReference>
<evidence type="ECO:0000313" key="3">
    <source>
        <dbReference type="Proteomes" id="UP000799750"/>
    </source>
</evidence>
<organism evidence="2 3">
    <name type="scientific">Lophium mytilinum</name>
    <dbReference type="NCBI Taxonomy" id="390894"/>
    <lineage>
        <taxon>Eukaryota</taxon>
        <taxon>Fungi</taxon>
        <taxon>Dikarya</taxon>
        <taxon>Ascomycota</taxon>
        <taxon>Pezizomycotina</taxon>
        <taxon>Dothideomycetes</taxon>
        <taxon>Pleosporomycetidae</taxon>
        <taxon>Mytilinidiales</taxon>
        <taxon>Mytilinidiaceae</taxon>
        <taxon>Lophium</taxon>
    </lineage>
</organism>
<feature type="chain" id="PRO_5025654758" description="Secreted protein" evidence="1">
    <location>
        <begin position="44"/>
        <end position="79"/>
    </location>
</feature>
<gene>
    <name evidence="2" type="ORF">BU16DRAFT_366299</name>
</gene>
<keyword evidence="1" id="KW-0732">Signal</keyword>
<evidence type="ECO:0008006" key="4">
    <source>
        <dbReference type="Google" id="ProtNLM"/>
    </source>
</evidence>
<sequence>MVEMCVFLCYPSRIMRHCTLRRPTYAVLLFLVVVSQCLIDAEGYVTCPRCSCFLISKQRALDQALVKRFKKSCRSTFAY</sequence>
<dbReference type="Proteomes" id="UP000799750">
    <property type="component" value="Unassembled WGS sequence"/>
</dbReference>
<proteinExistence type="predicted"/>
<accession>A0A6A6QWM0</accession>
<evidence type="ECO:0000256" key="1">
    <source>
        <dbReference type="SAM" id="SignalP"/>
    </source>
</evidence>
<protein>
    <recommendedName>
        <fullName evidence="4">Secreted protein</fullName>
    </recommendedName>
</protein>
<reference evidence="2" key="1">
    <citation type="journal article" date="2020" name="Stud. Mycol.">
        <title>101 Dothideomycetes genomes: a test case for predicting lifestyles and emergence of pathogens.</title>
        <authorList>
            <person name="Haridas S."/>
            <person name="Albert R."/>
            <person name="Binder M."/>
            <person name="Bloem J."/>
            <person name="Labutti K."/>
            <person name="Salamov A."/>
            <person name="Andreopoulos B."/>
            <person name="Baker S."/>
            <person name="Barry K."/>
            <person name="Bills G."/>
            <person name="Bluhm B."/>
            <person name="Cannon C."/>
            <person name="Castanera R."/>
            <person name="Culley D."/>
            <person name="Daum C."/>
            <person name="Ezra D."/>
            <person name="Gonzalez J."/>
            <person name="Henrissat B."/>
            <person name="Kuo A."/>
            <person name="Liang C."/>
            <person name="Lipzen A."/>
            <person name="Lutzoni F."/>
            <person name="Magnuson J."/>
            <person name="Mondo S."/>
            <person name="Nolan M."/>
            <person name="Ohm R."/>
            <person name="Pangilinan J."/>
            <person name="Park H.-J."/>
            <person name="Ramirez L."/>
            <person name="Alfaro M."/>
            <person name="Sun H."/>
            <person name="Tritt A."/>
            <person name="Yoshinaga Y."/>
            <person name="Zwiers L.-H."/>
            <person name="Turgeon B."/>
            <person name="Goodwin S."/>
            <person name="Spatafora J."/>
            <person name="Crous P."/>
            <person name="Grigoriev I."/>
        </authorList>
    </citation>
    <scope>NUCLEOTIDE SEQUENCE</scope>
    <source>
        <strain evidence="2">CBS 269.34</strain>
    </source>
</reference>
<evidence type="ECO:0000313" key="2">
    <source>
        <dbReference type="EMBL" id="KAF2496073.1"/>
    </source>
</evidence>
<feature type="signal peptide" evidence="1">
    <location>
        <begin position="1"/>
        <end position="43"/>
    </location>
</feature>
<keyword evidence="3" id="KW-1185">Reference proteome</keyword>